<name>A0A1E5E3C4_9VIBR</name>
<evidence type="ECO:0000313" key="6">
    <source>
        <dbReference type="Proteomes" id="UP000094070"/>
    </source>
</evidence>
<feature type="domain" description="PucR C-terminal helix-turn-helix" evidence="3">
    <location>
        <begin position="320"/>
        <end position="377"/>
    </location>
</feature>
<dbReference type="InterPro" id="IPR025736">
    <property type="entry name" value="PucR_C-HTH_dom"/>
</dbReference>
<reference evidence="5 6" key="1">
    <citation type="journal article" date="2012" name="Science">
        <title>Ecological populations of bacteria act as socially cohesive units of antibiotic production and resistance.</title>
        <authorList>
            <person name="Cordero O.X."/>
            <person name="Wildschutte H."/>
            <person name="Kirkup B."/>
            <person name="Proehl S."/>
            <person name="Ngo L."/>
            <person name="Hussain F."/>
            <person name="Le Roux F."/>
            <person name="Mincer T."/>
            <person name="Polz M.F."/>
        </authorList>
    </citation>
    <scope>NUCLEOTIDE SEQUENCE [LARGE SCALE GENOMIC DNA]</scope>
    <source>
        <strain evidence="5 6">1S-45</strain>
    </source>
</reference>
<proteinExistence type="inferred from homology"/>
<dbReference type="PANTHER" id="PTHR33744:SF15">
    <property type="entry name" value="CARBOHYDRATE DIACID REGULATOR"/>
    <property type="match status" value="1"/>
</dbReference>
<accession>A0A1E5E3C4</accession>
<protein>
    <submittedName>
        <fullName evidence="5">CdaR family transcriptional regulator</fullName>
    </submittedName>
</protein>
<dbReference type="PANTHER" id="PTHR33744">
    <property type="entry name" value="CARBOHYDRATE DIACID REGULATOR"/>
    <property type="match status" value="1"/>
</dbReference>
<gene>
    <name evidence="5" type="ORF">A1QC_08080</name>
</gene>
<dbReference type="InterPro" id="IPR051448">
    <property type="entry name" value="CdaR-like_regulators"/>
</dbReference>
<evidence type="ECO:0000256" key="1">
    <source>
        <dbReference type="ARBA" id="ARBA00006754"/>
    </source>
</evidence>
<dbReference type="STRING" id="1188252.A1QC_08080"/>
<dbReference type="eggNOG" id="COG3835">
    <property type="taxonomic scope" value="Bacteria"/>
</dbReference>
<comment type="caution">
    <text evidence="5">The sequence shown here is derived from an EMBL/GenBank/DDBJ whole genome shotgun (WGS) entry which is preliminary data.</text>
</comment>
<dbReference type="Pfam" id="PF05651">
    <property type="entry name" value="Diacid_rec"/>
    <property type="match status" value="1"/>
</dbReference>
<dbReference type="AlphaFoldDB" id="A0A1E5E3C4"/>
<dbReference type="RefSeq" id="WP_017023857.1">
    <property type="nucleotide sequence ID" value="NZ_AJYK02000057.1"/>
</dbReference>
<evidence type="ECO:0000313" key="5">
    <source>
        <dbReference type="EMBL" id="OEF25866.1"/>
    </source>
</evidence>
<dbReference type="InterPro" id="IPR008599">
    <property type="entry name" value="Diacid_rec"/>
</dbReference>
<feature type="domain" description="CdaR GGDEF-like" evidence="4">
    <location>
        <begin position="142"/>
        <end position="267"/>
    </location>
</feature>
<dbReference type="OrthoDB" id="9792148at2"/>
<evidence type="ECO:0000259" key="3">
    <source>
        <dbReference type="Pfam" id="PF13556"/>
    </source>
</evidence>
<sequence length="379" mass="43042">MYIDAALAQEIVNRTMAIIGTNINVMDKSGVIIGSGEPERIGQMHDGAILALQHGDTVEISQQSNQSLKGVKPGINLLLQHNHTIIGVVGITGDPDIIRSYAELVKMTSEMLIERSLLIEQLQWDKRHVEEFISAWVNDELAEPALQEWAHRLSIDLSMPRVAIIVEIESHTENQFAHVRKIVDTLERQQHDDLIAVISMDQIVVLSMVNTKNVDHETQLKPTLNKLIQRFSQHLSHHNINDIRISLGQSFPHPKDIPLSYQSAKQVMLLGKRQRPNQTSYVFSDFRIPVLLSPLADNWQSAQLSQSVNKLKQQDKSGQLMKTLQCLFEHQGNLKSCSDSLYIHRNTLRYRLDKIEQITHISPHTFTGLVELYIGLTIY</sequence>
<evidence type="ECO:0000259" key="4">
    <source>
        <dbReference type="Pfam" id="PF17853"/>
    </source>
</evidence>
<comment type="similarity">
    <text evidence="1">Belongs to the CdaR family.</text>
</comment>
<dbReference type="InterPro" id="IPR042070">
    <property type="entry name" value="PucR_C-HTH_sf"/>
</dbReference>
<dbReference type="EMBL" id="AJYK02000057">
    <property type="protein sequence ID" value="OEF25866.1"/>
    <property type="molecule type" value="Genomic_DNA"/>
</dbReference>
<keyword evidence="6" id="KW-1185">Reference proteome</keyword>
<dbReference type="InterPro" id="IPR041522">
    <property type="entry name" value="CdaR_GGDEF"/>
</dbReference>
<organism evidence="5 6">
    <name type="scientific">Vibrio rumoiensis 1S-45</name>
    <dbReference type="NCBI Taxonomy" id="1188252"/>
    <lineage>
        <taxon>Bacteria</taxon>
        <taxon>Pseudomonadati</taxon>
        <taxon>Pseudomonadota</taxon>
        <taxon>Gammaproteobacteria</taxon>
        <taxon>Vibrionales</taxon>
        <taxon>Vibrionaceae</taxon>
        <taxon>Vibrio</taxon>
    </lineage>
</organism>
<dbReference type="Pfam" id="PF17853">
    <property type="entry name" value="GGDEF_2"/>
    <property type="match status" value="1"/>
</dbReference>
<dbReference type="Pfam" id="PF13556">
    <property type="entry name" value="HTH_30"/>
    <property type="match status" value="1"/>
</dbReference>
<dbReference type="Proteomes" id="UP000094070">
    <property type="component" value="Unassembled WGS sequence"/>
</dbReference>
<feature type="domain" description="Putative sugar diacid recognition" evidence="2">
    <location>
        <begin position="3"/>
        <end position="136"/>
    </location>
</feature>
<evidence type="ECO:0000259" key="2">
    <source>
        <dbReference type="Pfam" id="PF05651"/>
    </source>
</evidence>
<dbReference type="Gene3D" id="1.10.10.2840">
    <property type="entry name" value="PucR C-terminal helix-turn-helix domain"/>
    <property type="match status" value="1"/>
</dbReference>